<dbReference type="InterPro" id="IPR001977">
    <property type="entry name" value="Depp_CoAkinase"/>
</dbReference>
<dbReference type="OrthoDB" id="9812943at2"/>
<evidence type="ECO:0000256" key="3">
    <source>
        <dbReference type="ARBA" id="ARBA00022840"/>
    </source>
</evidence>
<comment type="pathway">
    <text evidence="5">Cofactor biosynthesis; coenzyme A biosynthesis; CoA from (R)-pantothenate: step 5/5.</text>
</comment>
<feature type="binding site" evidence="5">
    <location>
        <begin position="11"/>
        <end position="16"/>
    </location>
    <ligand>
        <name>ATP</name>
        <dbReference type="ChEBI" id="CHEBI:30616"/>
    </ligand>
</feature>
<dbReference type="Pfam" id="PF01121">
    <property type="entry name" value="CoaE"/>
    <property type="match status" value="1"/>
</dbReference>
<dbReference type="PROSITE" id="PS51219">
    <property type="entry name" value="DPCK"/>
    <property type="match status" value="1"/>
</dbReference>
<comment type="similarity">
    <text evidence="1 5">Belongs to the CoaE family.</text>
</comment>
<evidence type="ECO:0000256" key="5">
    <source>
        <dbReference type="HAMAP-Rule" id="MF_00376"/>
    </source>
</evidence>
<keyword evidence="5" id="KW-0963">Cytoplasm</keyword>
<comment type="function">
    <text evidence="5">Catalyzes the phosphorylation of the 3'-hydroxyl group of dephosphocoenzyme A to form coenzyme A.</text>
</comment>
<comment type="catalytic activity">
    <reaction evidence="5">
        <text>3'-dephospho-CoA + ATP = ADP + CoA + H(+)</text>
        <dbReference type="Rhea" id="RHEA:18245"/>
        <dbReference type="ChEBI" id="CHEBI:15378"/>
        <dbReference type="ChEBI" id="CHEBI:30616"/>
        <dbReference type="ChEBI" id="CHEBI:57287"/>
        <dbReference type="ChEBI" id="CHEBI:57328"/>
        <dbReference type="ChEBI" id="CHEBI:456216"/>
        <dbReference type="EC" id="2.7.1.24"/>
    </reaction>
</comment>
<reference evidence="8" key="1">
    <citation type="submission" date="2017-06" db="EMBL/GenBank/DDBJ databases">
        <authorList>
            <person name="Varghese N."/>
            <person name="Submissions S."/>
        </authorList>
    </citation>
    <scope>NUCLEOTIDE SEQUENCE [LARGE SCALE GENOMIC DNA]</scope>
    <source>
        <strain evidence="8">DSM 137</strain>
    </source>
</reference>
<dbReference type="GO" id="GO:0015937">
    <property type="term" value="P:coenzyme A biosynthetic process"/>
    <property type="evidence" value="ECO:0007669"/>
    <property type="project" value="UniProtKB-UniRule"/>
</dbReference>
<dbReference type="AlphaFoldDB" id="A0A212RVV5"/>
<dbReference type="HAMAP" id="MF_00376">
    <property type="entry name" value="Dephospho_CoA_kinase"/>
    <property type="match status" value="1"/>
</dbReference>
<sequence>MRTLGLTGSIGMGKSTTAAMLAGRGAAVFDADACVHRLYEGEIVPALAEVFPQAVRDGRVDRALLRLAVVGKPNEIAQLEKIVHPAVRRKKWDFVAAQARAGTPVCVLDIPLLFETGDHARVDAVIVATAPPDVQKARILARGGMDAAQAEAILARQTPDGEKRRRAHFIVETQHGLAHAERRVAGILRALAV</sequence>
<dbReference type="PANTHER" id="PTHR10695">
    <property type="entry name" value="DEPHOSPHO-COA KINASE-RELATED"/>
    <property type="match status" value="1"/>
</dbReference>
<evidence type="ECO:0000313" key="8">
    <source>
        <dbReference type="Proteomes" id="UP000198418"/>
    </source>
</evidence>
<dbReference type="NCBIfam" id="TIGR00152">
    <property type="entry name" value="dephospho-CoA kinase"/>
    <property type="match status" value="1"/>
</dbReference>
<dbReference type="GO" id="GO:0004140">
    <property type="term" value="F:dephospho-CoA kinase activity"/>
    <property type="evidence" value="ECO:0007669"/>
    <property type="project" value="UniProtKB-UniRule"/>
</dbReference>
<dbReference type="SUPFAM" id="SSF52540">
    <property type="entry name" value="P-loop containing nucleoside triphosphate hydrolases"/>
    <property type="match status" value="1"/>
</dbReference>
<keyword evidence="5 7" id="KW-0418">Kinase</keyword>
<proteinExistence type="inferred from homology"/>
<gene>
    <name evidence="5" type="primary">coaE</name>
    <name evidence="7" type="ORF">SAMN06265338_10823</name>
</gene>
<evidence type="ECO:0000256" key="2">
    <source>
        <dbReference type="ARBA" id="ARBA00022741"/>
    </source>
</evidence>
<evidence type="ECO:0000256" key="1">
    <source>
        <dbReference type="ARBA" id="ARBA00009018"/>
    </source>
</evidence>
<dbReference type="UniPathway" id="UPA00241">
    <property type="reaction ID" value="UER00356"/>
</dbReference>
<dbReference type="Proteomes" id="UP000198418">
    <property type="component" value="Unassembled WGS sequence"/>
</dbReference>
<dbReference type="PANTHER" id="PTHR10695:SF46">
    <property type="entry name" value="BIFUNCTIONAL COENZYME A SYNTHASE-RELATED"/>
    <property type="match status" value="1"/>
</dbReference>
<evidence type="ECO:0000313" key="7">
    <source>
        <dbReference type="EMBL" id="SNB76808.1"/>
    </source>
</evidence>
<dbReference type="GO" id="GO:0005737">
    <property type="term" value="C:cytoplasm"/>
    <property type="evidence" value="ECO:0007669"/>
    <property type="project" value="UniProtKB-SubCell"/>
</dbReference>
<protein>
    <recommendedName>
        <fullName evidence="5 6">Dephospho-CoA kinase</fullName>
        <ecNumber evidence="5 6">2.7.1.24</ecNumber>
    </recommendedName>
    <alternativeName>
        <fullName evidence="5">Dephosphocoenzyme A kinase</fullName>
    </alternativeName>
</protein>
<dbReference type="InterPro" id="IPR027417">
    <property type="entry name" value="P-loop_NTPase"/>
</dbReference>
<evidence type="ECO:0000256" key="4">
    <source>
        <dbReference type="ARBA" id="ARBA00022993"/>
    </source>
</evidence>
<comment type="subcellular location">
    <subcellularLocation>
        <location evidence="5">Cytoplasm</location>
    </subcellularLocation>
</comment>
<dbReference type="EC" id="2.7.1.24" evidence="5 6"/>
<name>A0A212RVV5_RHOAC</name>
<dbReference type="Gene3D" id="3.40.50.300">
    <property type="entry name" value="P-loop containing nucleotide triphosphate hydrolases"/>
    <property type="match status" value="1"/>
</dbReference>
<keyword evidence="4 5" id="KW-0173">Coenzyme A biosynthesis</keyword>
<accession>A0A212RVV5</accession>
<dbReference type="EMBL" id="FYDG01000008">
    <property type="protein sequence ID" value="SNB76808.1"/>
    <property type="molecule type" value="Genomic_DNA"/>
</dbReference>
<dbReference type="CDD" id="cd02022">
    <property type="entry name" value="DPCK"/>
    <property type="match status" value="1"/>
</dbReference>
<dbReference type="RefSeq" id="WP_088521415.1">
    <property type="nucleotide sequence ID" value="NZ_FYDG01000008.1"/>
</dbReference>
<keyword evidence="3 5" id="KW-0067">ATP-binding</keyword>
<keyword evidence="8" id="KW-1185">Reference proteome</keyword>
<evidence type="ECO:0000256" key="6">
    <source>
        <dbReference type="NCBIfam" id="TIGR00152"/>
    </source>
</evidence>
<organism evidence="7 8">
    <name type="scientific">Rhodoblastus acidophilus</name>
    <name type="common">Rhodopseudomonas acidophila</name>
    <dbReference type="NCBI Taxonomy" id="1074"/>
    <lineage>
        <taxon>Bacteria</taxon>
        <taxon>Pseudomonadati</taxon>
        <taxon>Pseudomonadota</taxon>
        <taxon>Alphaproteobacteria</taxon>
        <taxon>Hyphomicrobiales</taxon>
        <taxon>Rhodoblastaceae</taxon>
        <taxon>Rhodoblastus</taxon>
    </lineage>
</organism>
<keyword evidence="5" id="KW-0808">Transferase</keyword>
<dbReference type="GO" id="GO:0005524">
    <property type="term" value="F:ATP binding"/>
    <property type="evidence" value="ECO:0007669"/>
    <property type="project" value="UniProtKB-UniRule"/>
</dbReference>
<keyword evidence="2 5" id="KW-0547">Nucleotide-binding</keyword>